<keyword evidence="6" id="KW-0804">Transcription</keyword>
<dbReference type="Gene3D" id="4.10.240.10">
    <property type="entry name" value="Zn(2)-C6 fungal-type DNA-binding domain"/>
    <property type="match status" value="1"/>
</dbReference>
<dbReference type="GO" id="GO:0000981">
    <property type="term" value="F:DNA-binding transcription factor activity, RNA polymerase II-specific"/>
    <property type="evidence" value="ECO:0007669"/>
    <property type="project" value="InterPro"/>
</dbReference>
<dbReference type="SUPFAM" id="SSF57701">
    <property type="entry name" value="Zn2/Cys6 DNA-binding domain"/>
    <property type="match status" value="1"/>
</dbReference>
<evidence type="ECO:0000256" key="1">
    <source>
        <dbReference type="ARBA" id="ARBA00004123"/>
    </source>
</evidence>
<dbReference type="SMART" id="SM00066">
    <property type="entry name" value="GAL4"/>
    <property type="match status" value="1"/>
</dbReference>
<keyword evidence="8" id="KW-0175">Coiled coil</keyword>
<dbReference type="GO" id="GO:0045944">
    <property type="term" value="P:positive regulation of transcription by RNA polymerase II"/>
    <property type="evidence" value="ECO:0007669"/>
    <property type="project" value="TreeGrafter"/>
</dbReference>
<evidence type="ECO:0000313" key="11">
    <source>
        <dbReference type="Proteomes" id="UP000605846"/>
    </source>
</evidence>
<dbReference type="PANTHER" id="PTHR47782">
    <property type="entry name" value="ZN(II)2CYS6 TRANSCRIPTION FACTOR (EUROFUNG)-RELATED"/>
    <property type="match status" value="1"/>
</dbReference>
<keyword evidence="7" id="KW-0539">Nucleus</keyword>
<evidence type="ECO:0000256" key="2">
    <source>
        <dbReference type="ARBA" id="ARBA00022723"/>
    </source>
</evidence>
<dbReference type="InterPro" id="IPR001138">
    <property type="entry name" value="Zn2Cys6_DnaBD"/>
</dbReference>
<comment type="subcellular location">
    <subcellularLocation>
        <location evidence="1">Nucleus</location>
    </subcellularLocation>
</comment>
<gene>
    <name evidence="10" type="ORF">EC973_003023</name>
</gene>
<evidence type="ECO:0000313" key="10">
    <source>
        <dbReference type="EMBL" id="KAF7730077.1"/>
    </source>
</evidence>
<evidence type="ECO:0000256" key="6">
    <source>
        <dbReference type="ARBA" id="ARBA00023163"/>
    </source>
</evidence>
<name>A0A8H7BXZ9_9FUNG</name>
<keyword evidence="5" id="KW-0238">DNA-binding</keyword>
<organism evidence="10 11">
    <name type="scientific">Apophysomyces ossiformis</name>
    <dbReference type="NCBI Taxonomy" id="679940"/>
    <lineage>
        <taxon>Eukaryota</taxon>
        <taxon>Fungi</taxon>
        <taxon>Fungi incertae sedis</taxon>
        <taxon>Mucoromycota</taxon>
        <taxon>Mucoromycotina</taxon>
        <taxon>Mucoromycetes</taxon>
        <taxon>Mucorales</taxon>
        <taxon>Mucorineae</taxon>
        <taxon>Mucoraceae</taxon>
        <taxon>Apophysomyces</taxon>
    </lineage>
</organism>
<keyword evidence="2" id="KW-0479">Metal-binding</keyword>
<evidence type="ECO:0000259" key="9">
    <source>
        <dbReference type="PROSITE" id="PS50048"/>
    </source>
</evidence>
<accession>A0A8H7BXZ9</accession>
<dbReference type="GO" id="GO:0043565">
    <property type="term" value="F:sequence-specific DNA binding"/>
    <property type="evidence" value="ECO:0007669"/>
    <property type="project" value="TreeGrafter"/>
</dbReference>
<dbReference type="Proteomes" id="UP000605846">
    <property type="component" value="Unassembled WGS sequence"/>
</dbReference>
<dbReference type="CDD" id="cd00067">
    <property type="entry name" value="GAL4"/>
    <property type="match status" value="1"/>
</dbReference>
<feature type="domain" description="Zn(2)-C6 fungal-type" evidence="9">
    <location>
        <begin position="24"/>
        <end position="54"/>
    </location>
</feature>
<proteinExistence type="predicted"/>
<dbReference type="InterPro" id="IPR036864">
    <property type="entry name" value="Zn2-C6_fun-type_DNA-bd_sf"/>
</dbReference>
<dbReference type="GO" id="GO:0005634">
    <property type="term" value="C:nucleus"/>
    <property type="evidence" value="ECO:0007669"/>
    <property type="project" value="UniProtKB-SubCell"/>
</dbReference>
<dbReference type="PROSITE" id="PS00463">
    <property type="entry name" value="ZN2_CY6_FUNGAL_1"/>
    <property type="match status" value="1"/>
</dbReference>
<evidence type="ECO:0000256" key="3">
    <source>
        <dbReference type="ARBA" id="ARBA00022833"/>
    </source>
</evidence>
<evidence type="ECO:0000256" key="7">
    <source>
        <dbReference type="ARBA" id="ARBA00023242"/>
    </source>
</evidence>
<dbReference type="OrthoDB" id="2273456at2759"/>
<dbReference type="EMBL" id="JABAYA010000019">
    <property type="protein sequence ID" value="KAF7730077.1"/>
    <property type="molecule type" value="Genomic_DNA"/>
</dbReference>
<keyword evidence="3" id="KW-0862">Zinc</keyword>
<evidence type="ECO:0000256" key="5">
    <source>
        <dbReference type="ARBA" id="ARBA00023125"/>
    </source>
</evidence>
<protein>
    <recommendedName>
        <fullName evidence="9">Zn(2)-C6 fungal-type domain-containing protein</fullName>
    </recommendedName>
</protein>
<keyword evidence="4" id="KW-0805">Transcription regulation</keyword>
<comment type="caution">
    <text evidence="10">The sequence shown here is derived from an EMBL/GenBank/DDBJ whole genome shotgun (WGS) entry which is preliminary data.</text>
</comment>
<dbReference type="InterPro" id="IPR052202">
    <property type="entry name" value="Yeast_MetPath_Reg"/>
</dbReference>
<dbReference type="Pfam" id="PF00172">
    <property type="entry name" value="Zn_clus"/>
    <property type="match status" value="1"/>
</dbReference>
<sequence>MVTLTNHVTVPQRYKKRRTRNATACMRCRELKKKCDNAFPSCSRCLDFGANCLYLTYEEYQQSLADKVVELRQELDKMQQHIDDYFNATTLDNLPDVKEEAGGESDETLEFYRLLWRIRLEYEARKEQHKTSYEIQEEPDINRRTLQWHATLGSGRVMIETGIQTYADLYQLLRSGLCA</sequence>
<reference evidence="10" key="1">
    <citation type="submission" date="2020-01" db="EMBL/GenBank/DDBJ databases">
        <title>Genome Sequencing of Three Apophysomyces-Like Fungal Strains Confirms a Novel Fungal Genus in the Mucoromycota with divergent Burkholderia-like Endosymbiotic Bacteria.</title>
        <authorList>
            <person name="Stajich J.E."/>
            <person name="Macias A.M."/>
            <person name="Carter-House D."/>
            <person name="Lovett B."/>
            <person name="Kasson L.R."/>
            <person name="Berry K."/>
            <person name="Grigoriev I."/>
            <person name="Chang Y."/>
            <person name="Spatafora J."/>
            <person name="Kasson M.T."/>
        </authorList>
    </citation>
    <scope>NUCLEOTIDE SEQUENCE</scope>
    <source>
        <strain evidence="10">NRRL A-21654</strain>
    </source>
</reference>
<dbReference type="PROSITE" id="PS50048">
    <property type="entry name" value="ZN2_CY6_FUNGAL_2"/>
    <property type="match status" value="1"/>
</dbReference>
<dbReference type="PANTHER" id="PTHR47782:SF12">
    <property type="entry name" value="ZN(II)2CYS6 TRANSCRIPTION FACTOR (EUROFUNG)"/>
    <property type="match status" value="1"/>
</dbReference>
<feature type="coiled-coil region" evidence="8">
    <location>
        <begin position="61"/>
        <end position="88"/>
    </location>
</feature>
<keyword evidence="11" id="KW-1185">Reference proteome</keyword>
<evidence type="ECO:0000256" key="8">
    <source>
        <dbReference type="SAM" id="Coils"/>
    </source>
</evidence>
<dbReference type="AlphaFoldDB" id="A0A8H7BXZ9"/>
<dbReference type="GO" id="GO:0008270">
    <property type="term" value="F:zinc ion binding"/>
    <property type="evidence" value="ECO:0007669"/>
    <property type="project" value="InterPro"/>
</dbReference>
<evidence type="ECO:0000256" key="4">
    <source>
        <dbReference type="ARBA" id="ARBA00023015"/>
    </source>
</evidence>